<evidence type="ECO:0000256" key="1">
    <source>
        <dbReference type="ARBA" id="ARBA00000382"/>
    </source>
</evidence>
<dbReference type="InterPro" id="IPR018807">
    <property type="entry name" value="YJL171C/Tos1_N"/>
</dbReference>
<organism evidence="12 13">
    <name type="scientific">Ascosphaera apis ARSEF 7405</name>
    <dbReference type="NCBI Taxonomy" id="392613"/>
    <lineage>
        <taxon>Eukaryota</taxon>
        <taxon>Fungi</taxon>
        <taxon>Dikarya</taxon>
        <taxon>Ascomycota</taxon>
        <taxon>Pezizomycotina</taxon>
        <taxon>Eurotiomycetes</taxon>
        <taxon>Eurotiomycetidae</taxon>
        <taxon>Onygenales</taxon>
        <taxon>Ascosphaeraceae</taxon>
        <taxon>Ascosphaera</taxon>
    </lineage>
</organism>
<dbReference type="Pfam" id="PF10287">
    <property type="entry name" value="YJL171C_Tos1_C"/>
    <property type="match status" value="1"/>
</dbReference>
<dbReference type="AlphaFoldDB" id="A0A167ZVR9"/>
<accession>A0A167ZVR9</accession>
<sequence length="490" mass="50733">MRYSLAAGAILAASVSSVVGQDCAGSQLLGGNWYCDLIESIIYGGFPTSGTYNGVKSFSQDGQCEFGAVNFDGPLGVFGEELSVHLRGPAHLKKLAVYSTGGSSNSKRSESHAHAHAHGHAHAHAHARARRNPEPEPLMVTATINNEVVSWEQSALPTVPPAGPKGKAAVNGDDGVEVTATIFGQVVSWLQGGPAASPTPAVAAAAAAAPGGASSGGDDNSNHESSNPTTPHEKQVSPTSSPKSSPKSAPGEVAAGTWARQAYYDASSGTADGLVFLNHMGGSGSGVFDNVNGNSLSYASKDGKSGSSSPQVLDDTLIEDDNEIVIMSDKKCNNDCGVIRPGTVAYHGWSGNNKVFVAEVDMPLTGKTGFNADMPSLWLLNAAIPRTNQYGSCSCWKGGCGEFDILEVLDSGNKRCKSTIHAVSSGGDSNYFDRPTDKTVHVAVVFDGDGKKAHIKILQNFDYSGSLSAQQVQSLTEQAPKAASFMLGSS</sequence>
<feature type="domain" description="Cell wall protein YJL171C/Tos1 C-terminal" evidence="10">
    <location>
        <begin position="256"/>
        <end position="475"/>
    </location>
</feature>
<keyword evidence="6" id="KW-0326">Glycosidase</keyword>
<dbReference type="PANTHER" id="PTHR31737:SF2">
    <property type="entry name" value="PROTEIN TOS1"/>
    <property type="match status" value="1"/>
</dbReference>
<evidence type="ECO:0000256" key="7">
    <source>
        <dbReference type="ARBA" id="ARBA00023316"/>
    </source>
</evidence>
<evidence type="ECO:0000256" key="6">
    <source>
        <dbReference type="ARBA" id="ARBA00023295"/>
    </source>
</evidence>
<feature type="compositionally biased region" description="Low complexity" evidence="8">
    <location>
        <begin position="193"/>
        <end position="212"/>
    </location>
</feature>
<dbReference type="GO" id="GO:0009277">
    <property type="term" value="C:fungal-type cell wall"/>
    <property type="evidence" value="ECO:0007669"/>
    <property type="project" value="TreeGrafter"/>
</dbReference>
<feature type="compositionally biased region" description="Basic residues" evidence="8">
    <location>
        <begin position="114"/>
        <end position="130"/>
    </location>
</feature>
<feature type="region of interest" description="Disordered" evidence="8">
    <location>
        <begin position="193"/>
        <end position="253"/>
    </location>
</feature>
<keyword evidence="5" id="KW-0378">Hydrolase</keyword>
<feature type="chain" id="PRO_5007895121" description="glucan endo-1,3-beta-D-glucosidase" evidence="9">
    <location>
        <begin position="21"/>
        <end position="490"/>
    </location>
</feature>
<dbReference type="Proteomes" id="UP000242877">
    <property type="component" value="Unassembled WGS sequence"/>
</dbReference>
<gene>
    <name evidence="12" type="ORF">AAP_02621</name>
</gene>
<keyword evidence="7" id="KW-0961">Cell wall biogenesis/degradation</keyword>
<dbReference type="VEuPathDB" id="FungiDB:AAP_02621"/>
<feature type="region of interest" description="Disordered" evidence="8">
    <location>
        <begin position="101"/>
        <end position="130"/>
    </location>
</feature>
<evidence type="ECO:0000313" key="12">
    <source>
        <dbReference type="EMBL" id="KZZ93155.1"/>
    </source>
</evidence>
<evidence type="ECO:0000256" key="8">
    <source>
        <dbReference type="SAM" id="MobiDB-lite"/>
    </source>
</evidence>
<comment type="caution">
    <text evidence="12">The sequence shown here is derived from an EMBL/GenBank/DDBJ whole genome shotgun (WGS) entry which is preliminary data.</text>
</comment>
<dbReference type="GO" id="GO:0042973">
    <property type="term" value="F:glucan endo-1,3-beta-D-glucosidase activity"/>
    <property type="evidence" value="ECO:0007669"/>
    <property type="project" value="UniProtKB-EC"/>
</dbReference>
<feature type="domain" description="Cell wall protein YJL171C/Tos1 N-terminal" evidence="11">
    <location>
        <begin position="40"/>
        <end position="99"/>
    </location>
</feature>
<evidence type="ECO:0000259" key="10">
    <source>
        <dbReference type="Pfam" id="PF10287"/>
    </source>
</evidence>
<name>A0A167ZVR9_9EURO</name>
<evidence type="ECO:0000256" key="2">
    <source>
        <dbReference type="ARBA" id="ARBA00006055"/>
    </source>
</evidence>
<feature type="compositionally biased region" description="Low complexity" evidence="8">
    <location>
        <begin position="237"/>
        <end position="250"/>
    </location>
</feature>
<comment type="catalytic activity">
    <reaction evidence="1">
        <text>Hydrolysis of (1-&gt;3)-beta-D-glucosidic linkages in (1-&gt;3)-beta-D-glucans.</text>
        <dbReference type="EC" id="3.2.1.39"/>
    </reaction>
</comment>
<feature type="signal peptide" evidence="9">
    <location>
        <begin position="1"/>
        <end position="20"/>
    </location>
</feature>
<comment type="similarity">
    <text evidence="2">Belongs to the PGA52 family.</text>
</comment>
<reference evidence="12 13" key="1">
    <citation type="journal article" date="2016" name="Genome Biol. Evol.">
        <title>Divergent and convergent evolution of fungal pathogenicity.</title>
        <authorList>
            <person name="Shang Y."/>
            <person name="Xiao G."/>
            <person name="Zheng P."/>
            <person name="Cen K."/>
            <person name="Zhan S."/>
            <person name="Wang C."/>
        </authorList>
    </citation>
    <scope>NUCLEOTIDE SEQUENCE [LARGE SCALE GENOMIC DNA]</scope>
    <source>
        <strain evidence="12 13">ARSEF 7405</strain>
    </source>
</reference>
<evidence type="ECO:0000256" key="9">
    <source>
        <dbReference type="SAM" id="SignalP"/>
    </source>
</evidence>
<evidence type="ECO:0000256" key="4">
    <source>
        <dbReference type="ARBA" id="ARBA00022729"/>
    </source>
</evidence>
<protein>
    <recommendedName>
        <fullName evidence="3">glucan endo-1,3-beta-D-glucosidase</fullName>
        <ecNumber evidence="3">3.2.1.39</ecNumber>
    </recommendedName>
</protein>
<dbReference type="InterPro" id="IPR018805">
    <property type="entry name" value="YJL171C/Tos1_C"/>
</dbReference>
<dbReference type="OrthoDB" id="118256at2759"/>
<evidence type="ECO:0000256" key="5">
    <source>
        <dbReference type="ARBA" id="ARBA00022801"/>
    </source>
</evidence>
<evidence type="ECO:0000259" key="11">
    <source>
        <dbReference type="Pfam" id="PF10290"/>
    </source>
</evidence>
<proteinExistence type="inferred from homology"/>
<keyword evidence="13" id="KW-1185">Reference proteome</keyword>
<keyword evidence="4 9" id="KW-0732">Signal</keyword>
<dbReference type="PANTHER" id="PTHR31737">
    <property type="entry name" value="PROTEIN TOS1"/>
    <property type="match status" value="1"/>
</dbReference>
<dbReference type="GO" id="GO:0071555">
    <property type="term" value="P:cell wall organization"/>
    <property type="evidence" value="ECO:0007669"/>
    <property type="project" value="UniProtKB-KW"/>
</dbReference>
<evidence type="ECO:0000256" key="3">
    <source>
        <dbReference type="ARBA" id="ARBA00012780"/>
    </source>
</evidence>
<dbReference type="EC" id="3.2.1.39" evidence="3"/>
<evidence type="ECO:0000313" key="13">
    <source>
        <dbReference type="Proteomes" id="UP000242877"/>
    </source>
</evidence>
<dbReference type="Pfam" id="PF10290">
    <property type="entry name" value="YJL171C_Tos1_N"/>
    <property type="match status" value="1"/>
</dbReference>
<dbReference type="EMBL" id="AZGZ01000009">
    <property type="protein sequence ID" value="KZZ93155.1"/>
    <property type="molecule type" value="Genomic_DNA"/>
</dbReference>